<dbReference type="Proteomes" id="UP000784919">
    <property type="component" value="Unassembled WGS sequence"/>
</dbReference>
<sequence length="86" mass="9201">MSETRGPFLVFAVGGASSVVADVDKCLPVELHQTKWASSGASTQGNEAGQPRQGSCGRGLDWMLRRVSLIEMARTCKVPVPTPRTK</sequence>
<evidence type="ECO:0000313" key="2">
    <source>
        <dbReference type="Proteomes" id="UP000784919"/>
    </source>
</evidence>
<reference evidence="1" key="1">
    <citation type="journal article" date="2020" name="bioRxiv">
        <title>Whole genome comparisons of ergot fungi reveals the divergence and evolution of species within the genus Claviceps are the result of varying mechanisms driving genome evolution and host range expansion.</title>
        <authorList>
            <person name="Wyka S.A."/>
            <person name="Mondo S.J."/>
            <person name="Liu M."/>
            <person name="Dettman J."/>
            <person name="Nalam V."/>
            <person name="Broders K.D."/>
        </authorList>
    </citation>
    <scope>NUCLEOTIDE SEQUENCE</scope>
    <source>
        <strain evidence="1">CCC 1102</strain>
    </source>
</reference>
<dbReference type="AlphaFoldDB" id="A0A9P7MVM8"/>
<proteinExistence type="predicted"/>
<name>A0A9P7MVM8_9HYPO</name>
<dbReference type="EMBL" id="SRPS01000058">
    <property type="protein sequence ID" value="KAG5971506.1"/>
    <property type="molecule type" value="Genomic_DNA"/>
</dbReference>
<comment type="caution">
    <text evidence="1">The sequence shown here is derived from an EMBL/GenBank/DDBJ whole genome shotgun (WGS) entry which is preliminary data.</text>
</comment>
<protein>
    <submittedName>
        <fullName evidence="1">Uncharacterized protein</fullName>
    </submittedName>
</protein>
<accession>A0A9P7MVM8</accession>
<evidence type="ECO:0000313" key="1">
    <source>
        <dbReference type="EMBL" id="KAG5971506.1"/>
    </source>
</evidence>
<gene>
    <name evidence="1" type="ORF">E4U56_006774</name>
</gene>
<organism evidence="1 2">
    <name type="scientific">Claviceps arundinis</name>
    <dbReference type="NCBI Taxonomy" id="1623583"/>
    <lineage>
        <taxon>Eukaryota</taxon>
        <taxon>Fungi</taxon>
        <taxon>Dikarya</taxon>
        <taxon>Ascomycota</taxon>
        <taxon>Pezizomycotina</taxon>
        <taxon>Sordariomycetes</taxon>
        <taxon>Hypocreomycetidae</taxon>
        <taxon>Hypocreales</taxon>
        <taxon>Clavicipitaceae</taxon>
        <taxon>Claviceps</taxon>
    </lineage>
</organism>